<organism evidence="1 2">
    <name type="scientific">Trueperella bialowiezensis</name>
    <dbReference type="NCBI Taxonomy" id="312285"/>
    <lineage>
        <taxon>Bacteria</taxon>
        <taxon>Bacillati</taxon>
        <taxon>Actinomycetota</taxon>
        <taxon>Actinomycetes</taxon>
        <taxon>Actinomycetales</taxon>
        <taxon>Actinomycetaceae</taxon>
        <taxon>Trueperella</taxon>
    </lineage>
</organism>
<reference evidence="1 2" key="1">
    <citation type="submission" date="2018-12" db="EMBL/GenBank/DDBJ databases">
        <authorList>
            <consortium name="Pathogen Informatics"/>
        </authorList>
    </citation>
    <scope>NUCLEOTIDE SEQUENCE [LARGE SCALE GENOMIC DNA]</scope>
    <source>
        <strain evidence="1 2">NCTC13354</strain>
    </source>
</reference>
<keyword evidence="2" id="KW-1185">Reference proteome</keyword>
<dbReference type="InterPro" id="IPR021146">
    <property type="entry name" value="Phage_gp6-like_head-tail"/>
</dbReference>
<proteinExistence type="predicted"/>
<protein>
    <submittedName>
        <fullName evidence="1">Phage gp6-like head-tail connector protein</fullName>
    </submittedName>
</protein>
<dbReference type="InterPro" id="IPR006450">
    <property type="entry name" value="Phage_HK97_gp6-like"/>
</dbReference>
<dbReference type="OrthoDB" id="3078342at2"/>
<evidence type="ECO:0000313" key="1">
    <source>
        <dbReference type="EMBL" id="VEI13851.1"/>
    </source>
</evidence>
<dbReference type="Gene3D" id="1.10.3230.30">
    <property type="entry name" value="Phage gp6-like head-tail connector protein"/>
    <property type="match status" value="1"/>
</dbReference>
<name>A0A448PFW5_9ACTO</name>
<dbReference type="CDD" id="cd08054">
    <property type="entry name" value="gp6"/>
    <property type="match status" value="1"/>
</dbReference>
<gene>
    <name evidence="1" type="ORF">NCTC13354_01574</name>
</gene>
<dbReference type="AlphaFoldDB" id="A0A448PFW5"/>
<evidence type="ECO:0000313" key="2">
    <source>
        <dbReference type="Proteomes" id="UP000269542"/>
    </source>
</evidence>
<dbReference type="NCBIfam" id="TIGR01560">
    <property type="entry name" value="put_DNA_pack"/>
    <property type="match status" value="1"/>
</dbReference>
<dbReference type="KEGG" id="tbw:NCTC13354_01574"/>
<dbReference type="EMBL" id="LR134476">
    <property type="protein sequence ID" value="VEI13851.1"/>
    <property type="molecule type" value="Genomic_DNA"/>
</dbReference>
<dbReference type="RefSeq" id="WP_126416911.1">
    <property type="nucleotide sequence ID" value="NZ_LR134476.1"/>
</dbReference>
<accession>A0A448PFW5</accession>
<dbReference type="Proteomes" id="UP000269542">
    <property type="component" value="Chromosome"/>
</dbReference>
<sequence>MSTPTPQADLVALVKANLIVAHDEDDALIGSLVEAATSYAVAYQHLDDGHYDNQPMSGATRQAIVLLASHFYESRDGSTAGFWADKPEAAKAVWNAANTLLRLDREWKI</sequence>
<dbReference type="Pfam" id="PF05135">
    <property type="entry name" value="Phage_connect_1"/>
    <property type="match status" value="1"/>
</dbReference>